<keyword evidence="9" id="KW-1185">Reference proteome</keyword>
<dbReference type="RefSeq" id="WP_142895109.1">
    <property type="nucleotide sequence ID" value="NZ_ML660052.1"/>
</dbReference>
<accession>A0A545U379</accession>
<dbReference type="Gene3D" id="3.30.565.10">
    <property type="entry name" value="Histidine kinase-like ATPase, C-terminal domain"/>
    <property type="match status" value="1"/>
</dbReference>
<evidence type="ECO:0000256" key="5">
    <source>
        <dbReference type="ARBA" id="ARBA00022777"/>
    </source>
</evidence>
<dbReference type="PANTHER" id="PTHR43047">
    <property type="entry name" value="TWO-COMPONENT HISTIDINE PROTEIN KINASE"/>
    <property type="match status" value="1"/>
</dbReference>
<feature type="compositionally biased region" description="Polar residues" evidence="6">
    <location>
        <begin position="1"/>
        <end position="11"/>
    </location>
</feature>
<dbReference type="Pfam" id="PF00512">
    <property type="entry name" value="HisKA"/>
    <property type="match status" value="1"/>
</dbReference>
<protein>
    <recommendedName>
        <fullName evidence="2">histidine kinase</fullName>
        <ecNumber evidence="2">2.7.13.3</ecNumber>
    </recommendedName>
</protein>
<evidence type="ECO:0000256" key="6">
    <source>
        <dbReference type="SAM" id="MobiDB-lite"/>
    </source>
</evidence>
<dbReference type="InterPro" id="IPR036890">
    <property type="entry name" value="HATPase_C_sf"/>
</dbReference>
<reference evidence="8 9" key="1">
    <citation type="submission" date="2019-06" db="EMBL/GenBank/DDBJ databases">
        <title>Whole genome sequence for Rhodospirillaceae sp. R148.</title>
        <authorList>
            <person name="Wang G."/>
        </authorList>
    </citation>
    <scope>NUCLEOTIDE SEQUENCE [LARGE SCALE GENOMIC DNA]</scope>
    <source>
        <strain evidence="8 9">R148</strain>
    </source>
</reference>
<dbReference type="SMART" id="SM00388">
    <property type="entry name" value="HisKA"/>
    <property type="match status" value="1"/>
</dbReference>
<dbReference type="SMART" id="SM00387">
    <property type="entry name" value="HATPase_c"/>
    <property type="match status" value="1"/>
</dbReference>
<gene>
    <name evidence="8" type="ORF">FKG95_04665</name>
</gene>
<dbReference type="EMBL" id="VHSH01000001">
    <property type="protein sequence ID" value="TQV83874.1"/>
    <property type="molecule type" value="Genomic_DNA"/>
</dbReference>
<dbReference type="FunFam" id="3.30.565.10:FF:000006">
    <property type="entry name" value="Sensor histidine kinase WalK"/>
    <property type="match status" value="1"/>
</dbReference>
<dbReference type="SUPFAM" id="SSF55781">
    <property type="entry name" value="GAF domain-like"/>
    <property type="match status" value="1"/>
</dbReference>
<dbReference type="InterPro" id="IPR003018">
    <property type="entry name" value="GAF"/>
</dbReference>
<evidence type="ECO:0000256" key="1">
    <source>
        <dbReference type="ARBA" id="ARBA00000085"/>
    </source>
</evidence>
<proteinExistence type="predicted"/>
<evidence type="ECO:0000256" key="2">
    <source>
        <dbReference type="ARBA" id="ARBA00012438"/>
    </source>
</evidence>
<keyword evidence="3" id="KW-0597">Phosphoprotein</keyword>
<evidence type="ECO:0000313" key="8">
    <source>
        <dbReference type="EMBL" id="TQV83874.1"/>
    </source>
</evidence>
<dbReference type="Gene3D" id="3.30.450.40">
    <property type="match status" value="1"/>
</dbReference>
<feature type="region of interest" description="Disordered" evidence="6">
    <location>
        <begin position="1"/>
        <end position="25"/>
    </location>
</feature>
<dbReference type="Pfam" id="PF02518">
    <property type="entry name" value="HATPase_c"/>
    <property type="match status" value="1"/>
</dbReference>
<dbReference type="InterPro" id="IPR003594">
    <property type="entry name" value="HATPase_dom"/>
</dbReference>
<dbReference type="InterPro" id="IPR036097">
    <property type="entry name" value="HisK_dim/P_sf"/>
</dbReference>
<dbReference type="Pfam" id="PF13185">
    <property type="entry name" value="GAF_2"/>
    <property type="match status" value="1"/>
</dbReference>
<feature type="domain" description="Histidine kinase" evidence="7">
    <location>
        <begin position="212"/>
        <end position="433"/>
    </location>
</feature>
<sequence length="437" mass="47265">MADALNQTGANKATAERASGEETASRQDWNTVLELLATGAPLQLSLEAIIGKVEGLYAGMRCAIMALDSEELTLRHLAAPSVADWYVSAINGLKVGPSGHCCAVSAYTRRRVVIEDIAADAQWAAADSKAVEAELRACWCQPIFAMTGDLLGTFAVYHEEKHVPSTSELEEVMTAARLTGIAMERTRNEFELRLAKETAERASRSKSEFLASVSHELRTPLNAILGFSEIMKDGLLGPKGVEKFPAYASDIHSSARHLLDLINDVLDLSRFESGHGELHPEAVEVSALVEASISLVREQATRSDVRLRASLDEGLPILYADPLKMKQVIVNLMTNAIKFSPSGASVIIRAHLLENDDLEISVTDSGVGMSQSDIKVALEPFRQVESVATRSRQGVGLGLPLSKTLVELHKGTLEIESQSGQGTTVRVRLPADRMTVL</sequence>
<dbReference type="CDD" id="cd00082">
    <property type="entry name" value="HisKA"/>
    <property type="match status" value="1"/>
</dbReference>
<dbReference type="PANTHER" id="PTHR43047:SF72">
    <property type="entry name" value="OSMOSENSING HISTIDINE PROTEIN KINASE SLN1"/>
    <property type="match status" value="1"/>
</dbReference>
<dbReference type="GO" id="GO:0005886">
    <property type="term" value="C:plasma membrane"/>
    <property type="evidence" value="ECO:0007669"/>
    <property type="project" value="TreeGrafter"/>
</dbReference>
<dbReference type="EC" id="2.7.13.3" evidence="2"/>
<dbReference type="Proteomes" id="UP000315252">
    <property type="component" value="Unassembled WGS sequence"/>
</dbReference>
<organism evidence="8 9">
    <name type="scientific">Denitrobaculum tricleocarpae</name>
    <dbReference type="NCBI Taxonomy" id="2591009"/>
    <lineage>
        <taxon>Bacteria</taxon>
        <taxon>Pseudomonadati</taxon>
        <taxon>Pseudomonadota</taxon>
        <taxon>Alphaproteobacteria</taxon>
        <taxon>Rhodospirillales</taxon>
        <taxon>Rhodospirillaceae</taxon>
        <taxon>Denitrobaculum</taxon>
    </lineage>
</organism>
<comment type="catalytic activity">
    <reaction evidence="1">
        <text>ATP + protein L-histidine = ADP + protein N-phospho-L-histidine.</text>
        <dbReference type="EC" id="2.7.13.3"/>
    </reaction>
</comment>
<dbReference type="SUPFAM" id="SSF55874">
    <property type="entry name" value="ATPase domain of HSP90 chaperone/DNA topoisomerase II/histidine kinase"/>
    <property type="match status" value="1"/>
</dbReference>
<evidence type="ECO:0000313" key="9">
    <source>
        <dbReference type="Proteomes" id="UP000315252"/>
    </source>
</evidence>
<evidence type="ECO:0000256" key="3">
    <source>
        <dbReference type="ARBA" id="ARBA00022553"/>
    </source>
</evidence>
<dbReference type="SUPFAM" id="SSF47384">
    <property type="entry name" value="Homodimeric domain of signal transducing histidine kinase"/>
    <property type="match status" value="1"/>
</dbReference>
<dbReference type="InterPro" id="IPR005467">
    <property type="entry name" value="His_kinase_dom"/>
</dbReference>
<dbReference type="PRINTS" id="PR00344">
    <property type="entry name" value="BCTRLSENSOR"/>
</dbReference>
<keyword evidence="4" id="KW-0808">Transferase</keyword>
<dbReference type="InterPro" id="IPR004358">
    <property type="entry name" value="Sig_transdc_His_kin-like_C"/>
</dbReference>
<dbReference type="AlphaFoldDB" id="A0A545U379"/>
<dbReference type="InterPro" id="IPR003661">
    <property type="entry name" value="HisK_dim/P_dom"/>
</dbReference>
<name>A0A545U379_9PROT</name>
<dbReference type="PROSITE" id="PS50109">
    <property type="entry name" value="HIS_KIN"/>
    <property type="match status" value="1"/>
</dbReference>
<keyword evidence="5 8" id="KW-0418">Kinase</keyword>
<dbReference type="Gene3D" id="1.10.287.130">
    <property type="match status" value="1"/>
</dbReference>
<dbReference type="GO" id="GO:0009927">
    <property type="term" value="F:histidine phosphotransfer kinase activity"/>
    <property type="evidence" value="ECO:0007669"/>
    <property type="project" value="TreeGrafter"/>
</dbReference>
<evidence type="ECO:0000259" key="7">
    <source>
        <dbReference type="PROSITE" id="PS50109"/>
    </source>
</evidence>
<evidence type="ECO:0000256" key="4">
    <source>
        <dbReference type="ARBA" id="ARBA00022679"/>
    </source>
</evidence>
<dbReference type="InterPro" id="IPR029016">
    <property type="entry name" value="GAF-like_dom_sf"/>
</dbReference>
<dbReference type="OrthoDB" id="1931120at2"/>
<feature type="compositionally biased region" description="Basic and acidic residues" evidence="6">
    <location>
        <begin position="14"/>
        <end position="25"/>
    </location>
</feature>
<comment type="caution">
    <text evidence="8">The sequence shown here is derived from an EMBL/GenBank/DDBJ whole genome shotgun (WGS) entry which is preliminary data.</text>
</comment>
<dbReference type="GO" id="GO:0000155">
    <property type="term" value="F:phosphorelay sensor kinase activity"/>
    <property type="evidence" value="ECO:0007669"/>
    <property type="project" value="InterPro"/>
</dbReference>